<feature type="compositionally biased region" description="Basic and acidic residues" evidence="1">
    <location>
        <begin position="377"/>
        <end position="386"/>
    </location>
</feature>
<evidence type="ECO:0000313" key="3">
    <source>
        <dbReference type="Proteomes" id="UP001519460"/>
    </source>
</evidence>
<organism evidence="2 3">
    <name type="scientific">Batillaria attramentaria</name>
    <dbReference type="NCBI Taxonomy" id="370345"/>
    <lineage>
        <taxon>Eukaryota</taxon>
        <taxon>Metazoa</taxon>
        <taxon>Spiralia</taxon>
        <taxon>Lophotrochozoa</taxon>
        <taxon>Mollusca</taxon>
        <taxon>Gastropoda</taxon>
        <taxon>Caenogastropoda</taxon>
        <taxon>Sorbeoconcha</taxon>
        <taxon>Cerithioidea</taxon>
        <taxon>Batillariidae</taxon>
        <taxon>Batillaria</taxon>
    </lineage>
</organism>
<comment type="caution">
    <text evidence="2">The sequence shown here is derived from an EMBL/GenBank/DDBJ whole genome shotgun (WGS) entry which is preliminary data.</text>
</comment>
<sequence>MVRVNRKLERMKVNSERYLDLRSLDCLPNLINLSKSEHNIDVHTVPSRTEIESLSIVIPKPLVVDMFSDHKRKDDEHNSDEDEVPRMFENVAYVGSDDLHPRNLNPLQAQSGPDQMSLLQAIDRDNINSKTPTSANNKLIAGVADSPGLDAYSMIMVDNLSDAGYSSLTKPGNGRSIFADTSGQGKALPLEDSRNPYDNAYDLTDDVRRNLPAFPARTNPKLEADGDQIPPASNSDYAVLHELVPAFEKPGTTNFSLKRADAYTKVKTDKKRGDGGRFHGDKVRVKVLPGKEDEGGYSTIQHGKPKPAPKPKLGNKGSSGTTVSNPSSLQTSVASGQTGVNNDEYHTLHHTAARHTSRDPDSTYHHLAGKLAGGNNDEYHTLDRTVPRQATPDPNSTYHRLGGHD</sequence>
<feature type="compositionally biased region" description="Basic and acidic residues" evidence="1">
    <location>
        <begin position="266"/>
        <end position="294"/>
    </location>
</feature>
<keyword evidence="3" id="KW-1185">Reference proteome</keyword>
<protein>
    <submittedName>
        <fullName evidence="2">Uncharacterized protein</fullName>
    </submittedName>
</protein>
<dbReference type="AlphaFoldDB" id="A0ABD0J0G6"/>
<evidence type="ECO:0000256" key="1">
    <source>
        <dbReference type="SAM" id="MobiDB-lite"/>
    </source>
</evidence>
<dbReference type="Proteomes" id="UP001519460">
    <property type="component" value="Unassembled WGS sequence"/>
</dbReference>
<accession>A0ABD0J0G6</accession>
<feature type="compositionally biased region" description="Polar residues" evidence="1">
    <location>
        <begin position="316"/>
        <end position="341"/>
    </location>
</feature>
<evidence type="ECO:0000313" key="2">
    <source>
        <dbReference type="EMBL" id="KAK7444253.1"/>
    </source>
</evidence>
<proteinExistence type="predicted"/>
<gene>
    <name evidence="2" type="ORF">BaRGS_00040425</name>
</gene>
<reference evidence="2 3" key="1">
    <citation type="journal article" date="2023" name="Sci. Data">
        <title>Genome assembly of the Korean intertidal mud-creeper Batillaria attramentaria.</title>
        <authorList>
            <person name="Patra A.K."/>
            <person name="Ho P.T."/>
            <person name="Jun S."/>
            <person name="Lee S.J."/>
            <person name="Kim Y."/>
            <person name="Won Y.J."/>
        </authorList>
    </citation>
    <scope>NUCLEOTIDE SEQUENCE [LARGE SCALE GENOMIC DNA]</scope>
    <source>
        <strain evidence="2">Wonlab-2016</strain>
    </source>
</reference>
<feature type="region of interest" description="Disordered" evidence="1">
    <location>
        <begin position="266"/>
        <end position="405"/>
    </location>
</feature>
<dbReference type="EMBL" id="JACVVK020000808">
    <property type="protein sequence ID" value="KAK7444253.1"/>
    <property type="molecule type" value="Genomic_DNA"/>
</dbReference>
<name>A0ABD0J0G6_9CAEN</name>